<dbReference type="EMBL" id="KV919065">
    <property type="protein sequence ID" value="OSX72374.1"/>
    <property type="molecule type" value="Genomic_DNA"/>
</dbReference>
<evidence type="ECO:0008006" key="3">
    <source>
        <dbReference type="Google" id="ProtNLM"/>
    </source>
</evidence>
<accession>A0A1X6NUR3</accession>
<keyword evidence="2" id="KW-1185">Reference proteome</keyword>
<dbReference type="SUPFAM" id="SSF49562">
    <property type="entry name" value="C2 domain (Calcium/lipid-binding domain, CaLB)"/>
    <property type="match status" value="1"/>
</dbReference>
<name>A0A1X6NUR3_PORUM</name>
<dbReference type="Gene3D" id="2.60.40.150">
    <property type="entry name" value="C2 domain"/>
    <property type="match status" value="1"/>
</dbReference>
<organism evidence="1 2">
    <name type="scientific">Porphyra umbilicalis</name>
    <name type="common">Purple laver</name>
    <name type="synonym">Red alga</name>
    <dbReference type="NCBI Taxonomy" id="2786"/>
    <lineage>
        <taxon>Eukaryota</taxon>
        <taxon>Rhodophyta</taxon>
        <taxon>Bangiophyceae</taxon>
        <taxon>Bangiales</taxon>
        <taxon>Bangiaceae</taxon>
        <taxon>Porphyra</taxon>
    </lineage>
</organism>
<dbReference type="InterPro" id="IPR035892">
    <property type="entry name" value="C2_domain_sf"/>
</dbReference>
<dbReference type="Proteomes" id="UP000218209">
    <property type="component" value="Unassembled WGS sequence"/>
</dbReference>
<evidence type="ECO:0000313" key="1">
    <source>
        <dbReference type="EMBL" id="OSX72374.1"/>
    </source>
</evidence>
<evidence type="ECO:0000313" key="2">
    <source>
        <dbReference type="Proteomes" id="UP000218209"/>
    </source>
</evidence>
<gene>
    <name evidence="1" type="ORF">BU14_0442s0009</name>
</gene>
<reference evidence="1 2" key="1">
    <citation type="submission" date="2017-03" db="EMBL/GenBank/DDBJ databases">
        <title>WGS assembly of Porphyra umbilicalis.</title>
        <authorList>
            <person name="Brawley S.H."/>
            <person name="Blouin N.A."/>
            <person name="Ficko-Blean E."/>
            <person name="Wheeler G.L."/>
            <person name="Lohr M."/>
            <person name="Goodson H.V."/>
            <person name="Jenkins J.W."/>
            <person name="Blaby-Haas C.E."/>
            <person name="Helliwell K.E."/>
            <person name="Chan C."/>
            <person name="Marriage T."/>
            <person name="Bhattacharya D."/>
            <person name="Klein A.S."/>
            <person name="Badis Y."/>
            <person name="Brodie J."/>
            <person name="Cao Y."/>
            <person name="Collen J."/>
            <person name="Dittami S.M."/>
            <person name="Gachon C.M."/>
            <person name="Green B.R."/>
            <person name="Karpowicz S."/>
            <person name="Kim J.W."/>
            <person name="Kudahl U."/>
            <person name="Lin S."/>
            <person name="Michel G."/>
            <person name="Mittag M."/>
            <person name="Olson B.J."/>
            <person name="Pangilinan J."/>
            <person name="Peng Y."/>
            <person name="Qiu H."/>
            <person name="Shu S."/>
            <person name="Singer J.T."/>
            <person name="Smith A.G."/>
            <person name="Sprecher B.N."/>
            <person name="Wagner V."/>
            <person name="Wang W."/>
            <person name="Wang Z.-Y."/>
            <person name="Yan J."/>
            <person name="Yarish C."/>
            <person name="Zoeuner-Riek S."/>
            <person name="Zhuang Y."/>
            <person name="Zou Y."/>
            <person name="Lindquist E.A."/>
            <person name="Grimwood J."/>
            <person name="Barry K."/>
            <person name="Rokhsar D.S."/>
            <person name="Schmutz J."/>
            <person name="Stiller J.W."/>
            <person name="Grossman A.R."/>
            <person name="Prochnik S.E."/>
        </authorList>
    </citation>
    <scope>NUCLEOTIDE SEQUENCE [LARGE SCALE GENOMIC DNA]</scope>
    <source>
        <strain evidence="1">4086291</strain>
    </source>
</reference>
<sequence length="76" mass="8293">MGTRRHDVPSVGGASAGMTRIVVHIAGERLADRDVLSKSDPFAVLYIRAARQSRYTELGRTETLKDTVNPRVGLCP</sequence>
<dbReference type="AlphaFoldDB" id="A0A1X6NUR3"/>
<proteinExistence type="predicted"/>
<protein>
    <recommendedName>
        <fullName evidence="3">C2 domain-containing protein</fullName>
    </recommendedName>
</protein>
<dbReference type="OrthoDB" id="5855668at2759"/>